<dbReference type="EMBL" id="BORR01000012">
    <property type="protein sequence ID" value="GIO38394.1"/>
    <property type="molecule type" value="Genomic_DNA"/>
</dbReference>
<evidence type="ECO:0000256" key="1">
    <source>
        <dbReference type="SAM" id="SignalP"/>
    </source>
</evidence>
<dbReference type="InterPro" id="IPR025377">
    <property type="entry name" value="DUF4367"/>
</dbReference>
<dbReference type="Pfam" id="PF14285">
    <property type="entry name" value="DUF4367"/>
    <property type="match status" value="1"/>
</dbReference>
<sequence length="185" mass="20710">MNIKRYLITLITLLVLTTALGTALASPETTSGSNSDLGGRSISTAAEKIDLNEAEILMDHIDLHLPSVLPDNFEQESVIYSTPPEIINKALRTLNEDSVKEVTIRYRDHTEPSNWIDYTTKKMEIDLVDKNVKSIEINGVTGQYLESEEKGIKVFNWHFDGASHFVIATSGIDQSQLWDFVNSIK</sequence>
<feature type="domain" description="DUF4367" evidence="2">
    <location>
        <begin position="67"/>
        <end position="184"/>
    </location>
</feature>
<accession>A0A920CIJ6</accession>
<feature type="chain" id="PRO_5037908177" description="DUF4367 domain-containing protein" evidence="1">
    <location>
        <begin position="26"/>
        <end position="185"/>
    </location>
</feature>
<gene>
    <name evidence="3" type="ORF">J41TS12_32550</name>
</gene>
<keyword evidence="4" id="KW-1185">Reference proteome</keyword>
<dbReference type="RefSeq" id="WP_212940510.1">
    <property type="nucleotide sequence ID" value="NZ_BORR01000012.1"/>
</dbReference>
<feature type="signal peptide" evidence="1">
    <location>
        <begin position="1"/>
        <end position="25"/>
    </location>
</feature>
<evidence type="ECO:0000313" key="3">
    <source>
        <dbReference type="EMBL" id="GIO38394.1"/>
    </source>
</evidence>
<comment type="caution">
    <text evidence="3">The sequence shown here is derived from an EMBL/GenBank/DDBJ whole genome shotgun (WGS) entry which is preliminary data.</text>
</comment>
<organism evidence="3 4">
    <name type="scientific">Paenibacillus antibioticophila</name>
    <dbReference type="NCBI Taxonomy" id="1274374"/>
    <lineage>
        <taxon>Bacteria</taxon>
        <taxon>Bacillati</taxon>
        <taxon>Bacillota</taxon>
        <taxon>Bacilli</taxon>
        <taxon>Bacillales</taxon>
        <taxon>Paenibacillaceae</taxon>
        <taxon>Paenibacillus</taxon>
    </lineage>
</organism>
<keyword evidence="1" id="KW-0732">Signal</keyword>
<protein>
    <recommendedName>
        <fullName evidence="2">DUF4367 domain-containing protein</fullName>
    </recommendedName>
</protein>
<reference evidence="3 4" key="1">
    <citation type="submission" date="2021-03" db="EMBL/GenBank/DDBJ databases">
        <title>Antimicrobial resistance genes in bacteria isolated from Japanese honey, and their potential for conferring macrolide and lincosamide resistance in the American foulbrood pathogen Paenibacillus larvae.</title>
        <authorList>
            <person name="Okamoto M."/>
            <person name="Kumagai M."/>
            <person name="Kanamori H."/>
            <person name="Takamatsu D."/>
        </authorList>
    </citation>
    <scope>NUCLEOTIDE SEQUENCE [LARGE SCALE GENOMIC DNA]</scope>
    <source>
        <strain evidence="3 4">J41TS12</strain>
    </source>
</reference>
<dbReference type="AlphaFoldDB" id="A0A920CIJ6"/>
<evidence type="ECO:0000259" key="2">
    <source>
        <dbReference type="Pfam" id="PF14285"/>
    </source>
</evidence>
<name>A0A920CIJ6_9BACL</name>
<dbReference type="Proteomes" id="UP000681162">
    <property type="component" value="Unassembled WGS sequence"/>
</dbReference>
<proteinExistence type="predicted"/>
<evidence type="ECO:0000313" key="4">
    <source>
        <dbReference type="Proteomes" id="UP000681162"/>
    </source>
</evidence>